<organism evidence="4 5">
    <name type="scientific">Aquilegia coerulea</name>
    <name type="common">Rocky mountain columbine</name>
    <dbReference type="NCBI Taxonomy" id="218851"/>
    <lineage>
        <taxon>Eukaryota</taxon>
        <taxon>Viridiplantae</taxon>
        <taxon>Streptophyta</taxon>
        <taxon>Embryophyta</taxon>
        <taxon>Tracheophyta</taxon>
        <taxon>Spermatophyta</taxon>
        <taxon>Magnoliopsida</taxon>
        <taxon>Ranunculales</taxon>
        <taxon>Ranunculaceae</taxon>
        <taxon>Thalictroideae</taxon>
        <taxon>Aquilegia</taxon>
    </lineage>
</organism>
<keyword evidence="5" id="KW-1185">Reference proteome</keyword>
<dbReference type="PANTHER" id="PTHR31048">
    <property type="entry name" value="OS03G0233200 PROTEIN"/>
    <property type="match status" value="1"/>
</dbReference>
<dbReference type="Gene3D" id="2.60.110.10">
    <property type="entry name" value="Thaumatin"/>
    <property type="match status" value="2"/>
</dbReference>
<reference evidence="4 5" key="1">
    <citation type="submission" date="2017-09" db="EMBL/GenBank/DDBJ databases">
        <title>WGS assembly of Aquilegia coerulea Goldsmith.</title>
        <authorList>
            <person name="Hodges S."/>
            <person name="Kramer E."/>
            <person name="Nordborg M."/>
            <person name="Tomkins J."/>
            <person name="Borevitz J."/>
            <person name="Derieg N."/>
            <person name="Yan J."/>
            <person name="Mihaltcheva S."/>
            <person name="Hayes R.D."/>
            <person name="Rokhsar D."/>
        </authorList>
    </citation>
    <scope>NUCLEOTIDE SEQUENCE [LARGE SCALE GENOMIC DNA]</scope>
    <source>
        <strain evidence="5">cv. Goldsmith</strain>
    </source>
</reference>
<name>A0A2G5DB49_AQUCA</name>
<feature type="signal peptide" evidence="3">
    <location>
        <begin position="1"/>
        <end position="24"/>
    </location>
</feature>
<keyword evidence="2" id="KW-1015">Disulfide bond</keyword>
<accession>A0A2G5DB49</accession>
<dbReference type="FunCoup" id="A0A2G5DB49">
    <property type="interactions" value="43"/>
</dbReference>
<evidence type="ECO:0000256" key="1">
    <source>
        <dbReference type="ARBA" id="ARBA00010607"/>
    </source>
</evidence>
<proteinExistence type="inferred from homology"/>
<evidence type="ECO:0000313" key="5">
    <source>
        <dbReference type="Proteomes" id="UP000230069"/>
    </source>
</evidence>
<comment type="similarity">
    <text evidence="1">Belongs to the thaumatin family.</text>
</comment>
<dbReference type="OrthoDB" id="430315at2759"/>
<dbReference type="PROSITE" id="PS51367">
    <property type="entry name" value="THAUMATIN_2"/>
    <property type="match status" value="2"/>
</dbReference>
<dbReference type="Proteomes" id="UP000230069">
    <property type="component" value="Unassembled WGS sequence"/>
</dbReference>
<dbReference type="Pfam" id="PF00314">
    <property type="entry name" value="Thaumatin"/>
    <property type="match status" value="2"/>
</dbReference>
<evidence type="ECO:0000256" key="3">
    <source>
        <dbReference type="SAM" id="SignalP"/>
    </source>
</evidence>
<evidence type="ECO:0000313" key="4">
    <source>
        <dbReference type="EMBL" id="PIA40457.1"/>
    </source>
</evidence>
<protein>
    <recommendedName>
        <fullName evidence="6">Thaumatin-like protein</fullName>
    </recommendedName>
</protein>
<dbReference type="InParanoid" id="A0A2G5DB49"/>
<dbReference type="SUPFAM" id="SSF49870">
    <property type="entry name" value="Osmotin, thaumatin-like protein"/>
    <property type="match status" value="2"/>
</dbReference>
<keyword evidence="3" id="KW-0732">Signal</keyword>
<sequence>MSIFSNAISFHFLFLVIFTTTTYGTIFKIQNNCAETVWAAAIPGGGRQLEPRQSWIINLKPNKPQTGQIWARTNCSFSKSGHGTCDSGDCNGGLQCQSAQSNGTSPYTLVEYSLNQNNNIEDFVNLSFANGFNIEIDISPVGIFESGQSESRVISYYMIVFCPKELREGNNATTARHFIIQNQCPYTVWAAAIPGGGQQLNSGQSWTLNVGPGTTGGRIWGRTNCSFDASGRRGCETGDCGGILRCQRYGTPPNTLAEFALNQFNNMDFYDISLVDGFNIPMDFIPLTSTCKNLECSADINGKCPNELRALGGCNNPCTVFKTNDYCCTNGQGSCAPTNFSRFFKERCPDAYSYPQDDATSTLTCTTGGNYRVVFCP</sequence>
<dbReference type="AlphaFoldDB" id="A0A2G5DB49"/>
<dbReference type="FunFam" id="2.60.110.10:FF:000003">
    <property type="entry name" value="Thaumatin I"/>
    <property type="match status" value="1"/>
</dbReference>
<dbReference type="InterPro" id="IPR037176">
    <property type="entry name" value="Osmotin/thaumatin-like_sf"/>
</dbReference>
<feature type="chain" id="PRO_5013740886" description="Thaumatin-like protein" evidence="3">
    <location>
        <begin position="25"/>
        <end position="377"/>
    </location>
</feature>
<evidence type="ECO:0008006" key="6">
    <source>
        <dbReference type="Google" id="ProtNLM"/>
    </source>
</evidence>
<dbReference type="InterPro" id="IPR001938">
    <property type="entry name" value="Thaumatin"/>
</dbReference>
<dbReference type="EMBL" id="KZ305042">
    <property type="protein sequence ID" value="PIA40457.1"/>
    <property type="molecule type" value="Genomic_DNA"/>
</dbReference>
<evidence type="ECO:0000256" key="2">
    <source>
        <dbReference type="ARBA" id="ARBA00023157"/>
    </source>
</evidence>
<dbReference type="SMART" id="SM00205">
    <property type="entry name" value="THN"/>
    <property type="match status" value="2"/>
</dbReference>
<dbReference type="PRINTS" id="PR00347">
    <property type="entry name" value="THAUMATIN"/>
</dbReference>
<gene>
    <name evidence="4" type="ORF">AQUCO_02500276v1</name>
</gene>
<dbReference type="STRING" id="218851.A0A2G5DB49"/>